<reference evidence="2" key="3">
    <citation type="submission" date="2025-09" db="UniProtKB">
        <authorList>
            <consortium name="Ensembl"/>
        </authorList>
    </citation>
    <scope>IDENTIFICATION</scope>
</reference>
<keyword evidence="3" id="KW-1185">Reference proteome</keyword>
<proteinExistence type="predicted"/>
<dbReference type="InParanoid" id="G1N9D3"/>
<reference evidence="2" key="2">
    <citation type="submission" date="2025-08" db="UniProtKB">
        <authorList>
            <consortium name="Ensembl"/>
        </authorList>
    </citation>
    <scope>IDENTIFICATION</scope>
</reference>
<dbReference type="GeneTree" id="ENSGT00610000087492"/>
<evidence type="ECO:0008006" key="4">
    <source>
        <dbReference type="Google" id="ProtNLM"/>
    </source>
</evidence>
<feature type="signal peptide" evidence="1">
    <location>
        <begin position="1"/>
        <end position="17"/>
    </location>
</feature>
<organism evidence="2 3">
    <name type="scientific">Meleagris gallopavo</name>
    <name type="common">Wild turkey</name>
    <dbReference type="NCBI Taxonomy" id="9103"/>
    <lineage>
        <taxon>Eukaryota</taxon>
        <taxon>Metazoa</taxon>
        <taxon>Chordata</taxon>
        <taxon>Craniata</taxon>
        <taxon>Vertebrata</taxon>
        <taxon>Euteleostomi</taxon>
        <taxon>Archelosauria</taxon>
        <taxon>Archosauria</taxon>
        <taxon>Dinosauria</taxon>
        <taxon>Saurischia</taxon>
        <taxon>Theropoda</taxon>
        <taxon>Coelurosauria</taxon>
        <taxon>Aves</taxon>
        <taxon>Neognathae</taxon>
        <taxon>Galloanserae</taxon>
        <taxon>Galliformes</taxon>
        <taxon>Phasianidae</taxon>
        <taxon>Meleagridinae</taxon>
        <taxon>Meleagris</taxon>
    </lineage>
</organism>
<dbReference type="Proteomes" id="UP000001645">
    <property type="component" value="Chromosome 15"/>
</dbReference>
<protein>
    <recommendedName>
        <fullName evidence="4">Interleukin-4</fullName>
    </recommendedName>
</protein>
<evidence type="ECO:0000256" key="1">
    <source>
        <dbReference type="SAM" id="SignalP"/>
    </source>
</evidence>
<dbReference type="OrthoDB" id="9120082at2759"/>
<dbReference type="Ensembl" id="ENSMGAT00000009823.2">
    <property type="protein sequence ID" value="ENSMGAP00000009011.2"/>
    <property type="gene ID" value="ENSMGAG00000008781.2"/>
</dbReference>
<dbReference type="AlphaFoldDB" id="G1N9D3"/>
<keyword evidence="1" id="KW-0732">Signal</keyword>
<dbReference type="HOGENOM" id="CLU_1890526_0_0_1"/>
<reference evidence="2 3" key="1">
    <citation type="journal article" date="2010" name="PLoS Biol.">
        <title>Multi-platform next-generation sequencing of the domestic turkey (Meleagris gallopavo): genome assembly and analysis.</title>
        <authorList>
            <person name="Dalloul R.A."/>
            <person name="Long J.A."/>
            <person name="Zimin A.V."/>
            <person name="Aslam L."/>
            <person name="Beal K."/>
            <person name="Blomberg L.A."/>
            <person name="Bouffard P."/>
            <person name="Burt D.W."/>
            <person name="Crasta O."/>
            <person name="Crooijmans R.P."/>
            <person name="Cooper K."/>
            <person name="Coulombe R.A."/>
            <person name="De S."/>
            <person name="Delany M.E."/>
            <person name="Dodgson J.B."/>
            <person name="Dong J.J."/>
            <person name="Evans C."/>
            <person name="Frederickson K.M."/>
            <person name="Flicek P."/>
            <person name="Florea L."/>
            <person name="Folkerts O."/>
            <person name="Groenen M.A."/>
            <person name="Harkins T.T."/>
            <person name="Herrero J."/>
            <person name="Hoffmann S."/>
            <person name="Megens H.J."/>
            <person name="Jiang A."/>
            <person name="de Jong P."/>
            <person name="Kaiser P."/>
            <person name="Kim H."/>
            <person name="Kim K.W."/>
            <person name="Kim S."/>
            <person name="Langenberger D."/>
            <person name="Lee M.K."/>
            <person name="Lee T."/>
            <person name="Mane S."/>
            <person name="Marcais G."/>
            <person name="Marz M."/>
            <person name="McElroy A.P."/>
            <person name="Modise T."/>
            <person name="Nefedov M."/>
            <person name="Notredame C."/>
            <person name="Paton I.R."/>
            <person name="Payne W.S."/>
            <person name="Pertea G."/>
            <person name="Prickett D."/>
            <person name="Puiu D."/>
            <person name="Qioa D."/>
            <person name="Raineri E."/>
            <person name="Ruffier M."/>
            <person name="Salzberg S.L."/>
            <person name="Schatz M.C."/>
            <person name="Scheuring C."/>
            <person name="Schmidt C.J."/>
            <person name="Schroeder S."/>
            <person name="Searle S.M."/>
            <person name="Smith E.J."/>
            <person name="Smith J."/>
            <person name="Sonstegard T.S."/>
            <person name="Stadler P.F."/>
            <person name="Tafer H."/>
            <person name="Tu Z.J."/>
            <person name="Van Tassell C.P."/>
            <person name="Vilella A.J."/>
            <person name="Williams K.P."/>
            <person name="Yorke J.A."/>
            <person name="Zhang L."/>
            <person name="Zhang H.B."/>
            <person name="Zhang X."/>
            <person name="Zhang Y."/>
            <person name="Reed K.M."/>
        </authorList>
    </citation>
    <scope>NUCLEOTIDE SEQUENCE [LARGE SCALE GENOMIC DNA]</scope>
</reference>
<name>G1N9D3_MELGA</name>
<evidence type="ECO:0000313" key="3">
    <source>
        <dbReference type="Proteomes" id="UP000001645"/>
    </source>
</evidence>
<accession>G1N9D3</accession>
<feature type="chain" id="PRO_5032905788" description="Interleukin-4" evidence="1">
    <location>
        <begin position="18"/>
        <end position="138"/>
    </location>
</feature>
<sequence>MLAQLTVLLALGVLCSPAPTSTPLHCSTVYSIIEEVQSDVKNKRVTVDLSSVPRDIEDKNCMRNNLKIFMESLKANHTENRKAIYQLSIVHKCEHLLKLCSPFVFQAPDKICRTAEVSGDKFLQIFTDFLDNLSETLE</sequence>
<evidence type="ECO:0000313" key="2">
    <source>
        <dbReference type="Ensembl" id="ENSMGAP00000009011.2"/>
    </source>
</evidence>